<protein>
    <submittedName>
        <fullName evidence="2">Uncharacterized protein</fullName>
    </submittedName>
</protein>
<proteinExistence type="predicted"/>
<comment type="caution">
    <text evidence="2">The sequence shown here is derived from an EMBL/GenBank/DDBJ whole genome shotgun (WGS) entry which is preliminary data.</text>
</comment>
<dbReference type="Proteomes" id="UP001157017">
    <property type="component" value="Unassembled WGS sequence"/>
</dbReference>
<evidence type="ECO:0000313" key="3">
    <source>
        <dbReference type="Proteomes" id="UP001157017"/>
    </source>
</evidence>
<evidence type="ECO:0000256" key="1">
    <source>
        <dbReference type="SAM" id="MobiDB-lite"/>
    </source>
</evidence>
<sequence length="100" mass="10814">MVSLHVLPPDVAGRVGPIGPLRYGHMSDVQRWADPTDPTAREFGEEGARLTYGSYLRVEQAARPAAARDGRPRRACSSSRSTRPTSLWFKQAAARPGGGP</sequence>
<gene>
    <name evidence="2" type="ORF">GCM10025868_12390</name>
</gene>
<feature type="compositionally biased region" description="Polar residues" evidence="1">
    <location>
        <begin position="76"/>
        <end position="85"/>
    </location>
</feature>
<dbReference type="EMBL" id="BSUZ01000001">
    <property type="protein sequence ID" value="GMA85989.1"/>
    <property type="molecule type" value="Genomic_DNA"/>
</dbReference>
<keyword evidence="3" id="KW-1185">Reference proteome</keyword>
<reference evidence="3" key="1">
    <citation type="journal article" date="2019" name="Int. J. Syst. Evol. Microbiol.">
        <title>The Global Catalogue of Microorganisms (GCM) 10K type strain sequencing project: providing services to taxonomists for standard genome sequencing and annotation.</title>
        <authorList>
            <consortium name="The Broad Institute Genomics Platform"/>
            <consortium name="The Broad Institute Genome Sequencing Center for Infectious Disease"/>
            <person name="Wu L."/>
            <person name="Ma J."/>
        </authorList>
    </citation>
    <scope>NUCLEOTIDE SEQUENCE [LARGE SCALE GENOMIC DNA]</scope>
    <source>
        <strain evidence="3">NBRC 108730</strain>
    </source>
</reference>
<evidence type="ECO:0000313" key="2">
    <source>
        <dbReference type="EMBL" id="GMA85989.1"/>
    </source>
</evidence>
<accession>A0ABQ6JEZ5</accession>
<feature type="region of interest" description="Disordered" evidence="1">
    <location>
        <begin position="61"/>
        <end position="100"/>
    </location>
</feature>
<name>A0ABQ6JEZ5_9ACTN</name>
<organism evidence="2 3">
    <name type="scientific">Angustibacter aerolatus</name>
    <dbReference type="NCBI Taxonomy" id="1162965"/>
    <lineage>
        <taxon>Bacteria</taxon>
        <taxon>Bacillati</taxon>
        <taxon>Actinomycetota</taxon>
        <taxon>Actinomycetes</taxon>
        <taxon>Kineosporiales</taxon>
        <taxon>Kineosporiaceae</taxon>
    </lineage>
</organism>